<evidence type="ECO:0000256" key="1">
    <source>
        <dbReference type="SAM" id="MobiDB-lite"/>
    </source>
</evidence>
<feature type="region of interest" description="Disordered" evidence="1">
    <location>
        <begin position="103"/>
        <end position="248"/>
    </location>
</feature>
<feature type="compositionally biased region" description="Basic and acidic residues" evidence="1">
    <location>
        <begin position="158"/>
        <end position="168"/>
    </location>
</feature>
<protein>
    <submittedName>
        <fullName evidence="2">Uncharacterized protein</fullName>
    </submittedName>
</protein>
<evidence type="ECO:0000313" key="2">
    <source>
        <dbReference type="EMBL" id="KAK1646005.1"/>
    </source>
</evidence>
<keyword evidence="3" id="KW-1185">Reference proteome</keyword>
<reference evidence="2" key="1">
    <citation type="submission" date="2023-07" db="EMBL/GenBank/DDBJ databases">
        <title>A chromosome-level genome assembly of Lolium multiflorum.</title>
        <authorList>
            <person name="Chen Y."/>
            <person name="Copetti D."/>
            <person name="Kolliker R."/>
            <person name="Studer B."/>
        </authorList>
    </citation>
    <scope>NUCLEOTIDE SEQUENCE</scope>
    <source>
        <strain evidence="2">02402/16</strain>
        <tissue evidence="2">Leaf</tissue>
    </source>
</reference>
<comment type="caution">
    <text evidence="2">The sequence shown here is derived from an EMBL/GenBank/DDBJ whole genome shotgun (WGS) entry which is preliminary data.</text>
</comment>
<name>A0AAD8S7S1_LOLMU</name>
<dbReference type="AlphaFoldDB" id="A0AAD8S7S1"/>
<feature type="compositionally biased region" description="Basic and acidic residues" evidence="1">
    <location>
        <begin position="1"/>
        <end position="17"/>
    </location>
</feature>
<feature type="compositionally biased region" description="Low complexity" evidence="1">
    <location>
        <begin position="106"/>
        <end position="116"/>
    </location>
</feature>
<feature type="region of interest" description="Disordered" evidence="1">
    <location>
        <begin position="1"/>
        <end position="35"/>
    </location>
</feature>
<sequence length="248" mass="27672">MAPKREFEPAANDHEAGSSRQVAPPSFAMGPPAPPRRDRIYVTVAVAQMFWDAGVPMPWGDVHLPHGWHLSPNRVPDPAYGDASPNWDLWFEVEHDARRRTCFTSATARPRAQPRTPARRAGRRPGGLYINEPAPQPQPQPQEEEDDPELQAALAASREQRDLDELAKWPHLAEALRRPQRRSSSGRSPGGGHGCAGRRALRTRTPPGRARWSPWPESPATSGVRAGTARRRRGGVILIDSDDEYYWE</sequence>
<gene>
    <name evidence="2" type="ORF">QYE76_063810</name>
</gene>
<evidence type="ECO:0000313" key="3">
    <source>
        <dbReference type="Proteomes" id="UP001231189"/>
    </source>
</evidence>
<proteinExistence type="predicted"/>
<accession>A0AAD8S7S1</accession>
<organism evidence="2 3">
    <name type="scientific">Lolium multiflorum</name>
    <name type="common">Italian ryegrass</name>
    <name type="synonym">Lolium perenne subsp. multiflorum</name>
    <dbReference type="NCBI Taxonomy" id="4521"/>
    <lineage>
        <taxon>Eukaryota</taxon>
        <taxon>Viridiplantae</taxon>
        <taxon>Streptophyta</taxon>
        <taxon>Embryophyta</taxon>
        <taxon>Tracheophyta</taxon>
        <taxon>Spermatophyta</taxon>
        <taxon>Magnoliopsida</taxon>
        <taxon>Liliopsida</taxon>
        <taxon>Poales</taxon>
        <taxon>Poaceae</taxon>
        <taxon>BOP clade</taxon>
        <taxon>Pooideae</taxon>
        <taxon>Poodae</taxon>
        <taxon>Poeae</taxon>
        <taxon>Poeae Chloroplast Group 2 (Poeae type)</taxon>
        <taxon>Loliodinae</taxon>
        <taxon>Loliinae</taxon>
        <taxon>Lolium</taxon>
    </lineage>
</organism>
<dbReference type="Proteomes" id="UP001231189">
    <property type="component" value="Unassembled WGS sequence"/>
</dbReference>
<dbReference type="EMBL" id="JAUUTY010000004">
    <property type="protein sequence ID" value="KAK1646005.1"/>
    <property type="molecule type" value="Genomic_DNA"/>
</dbReference>